<dbReference type="AlphaFoldDB" id="A0A8H3PDB1"/>
<feature type="compositionally biased region" description="Acidic residues" evidence="1">
    <location>
        <begin position="144"/>
        <end position="167"/>
    </location>
</feature>
<reference evidence="2" key="1">
    <citation type="submission" date="2021-03" db="EMBL/GenBank/DDBJ databases">
        <authorList>
            <person name="Tagirdzhanova G."/>
        </authorList>
    </citation>
    <scope>NUCLEOTIDE SEQUENCE</scope>
</reference>
<feature type="compositionally biased region" description="Basic and acidic residues" evidence="1">
    <location>
        <begin position="201"/>
        <end position="221"/>
    </location>
</feature>
<dbReference type="Proteomes" id="UP000664534">
    <property type="component" value="Unassembled WGS sequence"/>
</dbReference>
<keyword evidence="3" id="KW-1185">Reference proteome</keyword>
<name>A0A8H3PDB1_9LECA</name>
<dbReference type="OrthoDB" id="5418867at2759"/>
<dbReference type="EMBL" id="CAJPDT010000112">
    <property type="protein sequence ID" value="CAF9938836.1"/>
    <property type="molecule type" value="Genomic_DNA"/>
</dbReference>
<evidence type="ECO:0000256" key="1">
    <source>
        <dbReference type="SAM" id="MobiDB-lite"/>
    </source>
</evidence>
<gene>
    <name evidence="2" type="ORF">IMSHALPRED_001101</name>
</gene>
<protein>
    <submittedName>
        <fullName evidence="2">Uncharacterized protein</fullName>
    </submittedName>
</protein>
<feature type="compositionally biased region" description="Polar residues" evidence="1">
    <location>
        <begin position="173"/>
        <end position="185"/>
    </location>
</feature>
<accession>A0A8H3PDB1</accession>
<sequence>MVKGLAAVDWKKPENNAKLFAAVLASIPGTPDYKKIAAVFGESASSGTITGHQKQLYDHIAMAFGLKFCGPHVPAAAISYRLGMVRKEGAGLGLTTGSSSSSASVRTNGTAHAHATKRAAPADKSIVSKGKGGRKRREVLNDGPSDEPDIFMDSEEEESAAETDAEIDDKKISITSKPSVKNQKTIGGRVTKRVSPRKGKKTDYKTLDDPFVKMESAKDENGNNVFGEPSGTESEDTYATDGSFKGVEMDGAGEMEEIV</sequence>
<feature type="compositionally biased region" description="Low complexity" evidence="1">
    <location>
        <begin position="93"/>
        <end position="104"/>
    </location>
</feature>
<evidence type="ECO:0000313" key="3">
    <source>
        <dbReference type="Proteomes" id="UP000664534"/>
    </source>
</evidence>
<evidence type="ECO:0000313" key="2">
    <source>
        <dbReference type="EMBL" id="CAF9938836.1"/>
    </source>
</evidence>
<organism evidence="2 3">
    <name type="scientific">Imshaugia aleurites</name>
    <dbReference type="NCBI Taxonomy" id="172621"/>
    <lineage>
        <taxon>Eukaryota</taxon>
        <taxon>Fungi</taxon>
        <taxon>Dikarya</taxon>
        <taxon>Ascomycota</taxon>
        <taxon>Pezizomycotina</taxon>
        <taxon>Lecanoromycetes</taxon>
        <taxon>OSLEUM clade</taxon>
        <taxon>Lecanoromycetidae</taxon>
        <taxon>Lecanorales</taxon>
        <taxon>Lecanorineae</taxon>
        <taxon>Parmeliaceae</taxon>
        <taxon>Imshaugia</taxon>
    </lineage>
</organism>
<feature type="compositionally biased region" description="Basic residues" evidence="1">
    <location>
        <begin position="190"/>
        <end position="200"/>
    </location>
</feature>
<feature type="region of interest" description="Disordered" evidence="1">
    <location>
        <begin position="93"/>
        <end position="259"/>
    </location>
</feature>
<comment type="caution">
    <text evidence="2">The sequence shown here is derived from an EMBL/GenBank/DDBJ whole genome shotgun (WGS) entry which is preliminary data.</text>
</comment>
<proteinExistence type="predicted"/>